<protein>
    <submittedName>
        <fullName evidence="2">Uncharacterized protein</fullName>
    </submittedName>
</protein>
<accession>A0BG78</accession>
<feature type="transmembrane region" description="Helical" evidence="1">
    <location>
        <begin position="6"/>
        <end position="24"/>
    </location>
</feature>
<dbReference type="HOGENOM" id="CLU_1622170_0_0_1"/>
<dbReference type="RefSeq" id="XP_001424943.1">
    <property type="nucleotide sequence ID" value="XM_001424906.1"/>
</dbReference>
<feature type="transmembrane region" description="Helical" evidence="1">
    <location>
        <begin position="31"/>
        <end position="48"/>
    </location>
</feature>
<evidence type="ECO:0000256" key="1">
    <source>
        <dbReference type="SAM" id="Phobius"/>
    </source>
</evidence>
<keyword evidence="3" id="KW-1185">Reference proteome</keyword>
<name>A0BG78_PARTE</name>
<dbReference type="AlphaFoldDB" id="A0BG78"/>
<dbReference type="KEGG" id="ptm:GSPATT00028580001"/>
<dbReference type="GeneID" id="5010727"/>
<dbReference type="InParanoid" id="A0BG78"/>
<keyword evidence="1" id="KW-0472">Membrane</keyword>
<sequence>MSEKSVELQAEGILLICFFCSLSIIKIKYKVYFNLGLFISQLLILLIHYKDGAIAYYTIFQSCMTFIVQYHFFCQDLDCYVAFGIVDVTQRNPAQEAKNFVDDMISNKLESNGGRGNVQVSEETKQLLEKSYPDHLLSNIQYKFINVLQDLFEYYFKIYFLRLF</sequence>
<reference evidence="2 3" key="1">
    <citation type="journal article" date="2006" name="Nature">
        <title>Global trends of whole-genome duplications revealed by the ciliate Paramecium tetraurelia.</title>
        <authorList>
            <consortium name="Genoscope"/>
            <person name="Aury J.-M."/>
            <person name="Jaillon O."/>
            <person name="Duret L."/>
            <person name="Noel B."/>
            <person name="Jubin C."/>
            <person name="Porcel B.M."/>
            <person name="Segurens B."/>
            <person name="Daubin V."/>
            <person name="Anthouard V."/>
            <person name="Aiach N."/>
            <person name="Arnaiz O."/>
            <person name="Billaut A."/>
            <person name="Beisson J."/>
            <person name="Blanc I."/>
            <person name="Bouhouche K."/>
            <person name="Camara F."/>
            <person name="Duharcourt S."/>
            <person name="Guigo R."/>
            <person name="Gogendeau D."/>
            <person name="Katinka M."/>
            <person name="Keller A.-M."/>
            <person name="Kissmehl R."/>
            <person name="Klotz C."/>
            <person name="Koll F."/>
            <person name="Le Moue A."/>
            <person name="Lepere C."/>
            <person name="Malinsky S."/>
            <person name="Nowacki M."/>
            <person name="Nowak J.K."/>
            <person name="Plattner H."/>
            <person name="Poulain J."/>
            <person name="Ruiz F."/>
            <person name="Serrano V."/>
            <person name="Zagulski M."/>
            <person name="Dessen P."/>
            <person name="Betermier M."/>
            <person name="Weissenbach J."/>
            <person name="Scarpelli C."/>
            <person name="Schachter V."/>
            <person name="Sperling L."/>
            <person name="Meyer E."/>
            <person name="Cohen J."/>
            <person name="Wincker P."/>
        </authorList>
    </citation>
    <scope>NUCLEOTIDE SEQUENCE [LARGE SCALE GENOMIC DNA]</scope>
    <source>
        <strain evidence="2 3">Stock d4-2</strain>
    </source>
</reference>
<feature type="transmembrane region" description="Helical" evidence="1">
    <location>
        <begin position="54"/>
        <end position="73"/>
    </location>
</feature>
<evidence type="ECO:0000313" key="3">
    <source>
        <dbReference type="Proteomes" id="UP000000600"/>
    </source>
</evidence>
<proteinExistence type="predicted"/>
<gene>
    <name evidence="2" type="ORF">GSPATT00028580001</name>
</gene>
<dbReference type="Proteomes" id="UP000000600">
    <property type="component" value="Unassembled WGS sequence"/>
</dbReference>
<evidence type="ECO:0000313" key="2">
    <source>
        <dbReference type="EMBL" id="CAK57545.1"/>
    </source>
</evidence>
<organism evidence="2 3">
    <name type="scientific">Paramecium tetraurelia</name>
    <dbReference type="NCBI Taxonomy" id="5888"/>
    <lineage>
        <taxon>Eukaryota</taxon>
        <taxon>Sar</taxon>
        <taxon>Alveolata</taxon>
        <taxon>Ciliophora</taxon>
        <taxon>Intramacronucleata</taxon>
        <taxon>Oligohymenophorea</taxon>
        <taxon>Peniculida</taxon>
        <taxon>Parameciidae</taxon>
        <taxon>Paramecium</taxon>
    </lineage>
</organism>
<dbReference type="OrthoDB" id="6127067at2759"/>
<dbReference type="EMBL" id="CT867992">
    <property type="protein sequence ID" value="CAK57545.1"/>
    <property type="molecule type" value="Genomic_DNA"/>
</dbReference>
<keyword evidence="1" id="KW-1133">Transmembrane helix</keyword>
<keyword evidence="1" id="KW-0812">Transmembrane</keyword>